<evidence type="ECO:0000256" key="11">
    <source>
        <dbReference type="SAM" id="Coils"/>
    </source>
</evidence>
<dbReference type="Pfam" id="PF04983">
    <property type="entry name" value="RNA_pol_Rpb1_3"/>
    <property type="match status" value="1"/>
</dbReference>
<feature type="coiled-coil region" evidence="11">
    <location>
        <begin position="1192"/>
        <end position="1223"/>
    </location>
</feature>
<reference evidence="14" key="1">
    <citation type="journal article" date="2017" name="PeerJ">
        <title>lastomes of the green algae Hydrodictyon reticulatum and Pediastrum duplex (Sphaeropleales, Chlorophyceae).</title>
        <authorList>
            <person name="McManus H.A."/>
            <person name="Sanchez D."/>
            <person name="Karol K.G."/>
        </authorList>
    </citation>
    <scope>NUCLEOTIDE SEQUENCE</scope>
</reference>
<feature type="compositionally biased region" description="Basic and acidic residues" evidence="12">
    <location>
        <begin position="1562"/>
        <end position="1571"/>
    </location>
</feature>
<dbReference type="GO" id="GO:0000428">
    <property type="term" value="C:DNA-directed RNA polymerase complex"/>
    <property type="evidence" value="ECO:0007669"/>
    <property type="project" value="UniProtKB-KW"/>
</dbReference>
<dbReference type="GO" id="GO:0003899">
    <property type="term" value="F:DNA-directed RNA polymerase activity"/>
    <property type="evidence" value="ECO:0007669"/>
    <property type="project" value="UniProtKB-UniRule"/>
</dbReference>
<dbReference type="InterPro" id="IPR044893">
    <property type="entry name" value="RNA_pol_Rpb1_clamp_domain"/>
</dbReference>
<evidence type="ECO:0000256" key="3">
    <source>
        <dbReference type="ARBA" id="ARBA00022478"/>
    </source>
</evidence>
<feature type="compositionally biased region" description="Low complexity" evidence="12">
    <location>
        <begin position="1572"/>
        <end position="1585"/>
    </location>
</feature>
<organism evidence="14">
    <name type="scientific">Hydrodictyon reticulatum</name>
    <name type="common">Water net</name>
    <name type="synonym">Conferva reticulatum</name>
    <dbReference type="NCBI Taxonomy" id="3107"/>
    <lineage>
        <taxon>Eukaryota</taxon>
        <taxon>Viridiplantae</taxon>
        <taxon>Chlorophyta</taxon>
        <taxon>core chlorophytes</taxon>
        <taxon>Chlorophyceae</taxon>
        <taxon>CS clade</taxon>
        <taxon>Sphaeropleales</taxon>
        <taxon>Hydrodictyaceae</taxon>
        <taxon>Hydrodictyon</taxon>
    </lineage>
</organism>
<dbReference type="SMART" id="SM00663">
    <property type="entry name" value="RPOLA_N"/>
    <property type="match status" value="1"/>
</dbReference>
<gene>
    <name evidence="9 14" type="primary">rpoC1</name>
</gene>
<evidence type="ECO:0000256" key="7">
    <source>
        <dbReference type="ARBA" id="ARBA00023163"/>
    </source>
</evidence>
<dbReference type="GO" id="GO:0000287">
    <property type="term" value="F:magnesium ion binding"/>
    <property type="evidence" value="ECO:0007669"/>
    <property type="project" value="UniProtKB-UniRule"/>
</dbReference>
<evidence type="ECO:0000313" key="14">
    <source>
        <dbReference type="EMBL" id="AQU64500.1"/>
    </source>
</evidence>
<accession>A0A1W5RMZ4</accession>
<dbReference type="InterPro" id="IPR007066">
    <property type="entry name" value="RNA_pol_Rpb1_3"/>
</dbReference>
<dbReference type="HAMAP" id="MF_01323">
    <property type="entry name" value="RNApol_bact_RpoC1"/>
    <property type="match status" value="1"/>
</dbReference>
<comment type="cofactor">
    <cofactor evidence="9">
        <name>Zn(2+)</name>
        <dbReference type="ChEBI" id="CHEBI:29105"/>
    </cofactor>
    <text evidence="9">Binds 1 Zn(2+) ion per subunit.</text>
</comment>
<evidence type="ECO:0000256" key="9">
    <source>
        <dbReference type="HAMAP-Rule" id="MF_01323"/>
    </source>
</evidence>
<dbReference type="Gene3D" id="4.10.860.120">
    <property type="entry name" value="RNA polymerase II, clamp domain"/>
    <property type="match status" value="1"/>
</dbReference>
<dbReference type="Gene3D" id="1.10.274.100">
    <property type="entry name" value="RNA polymerase Rpb1, domain 3"/>
    <property type="match status" value="1"/>
</dbReference>
<dbReference type="InterPro" id="IPR000722">
    <property type="entry name" value="RNA_pol_asu"/>
</dbReference>
<dbReference type="GO" id="GO:0003677">
    <property type="term" value="F:DNA binding"/>
    <property type="evidence" value="ECO:0007669"/>
    <property type="project" value="UniProtKB-UniRule"/>
</dbReference>
<feature type="binding site" evidence="9">
    <location>
        <position position="1477"/>
    </location>
    <ligand>
        <name>Mg(2+)</name>
        <dbReference type="ChEBI" id="CHEBI:18420"/>
    </ligand>
</feature>
<dbReference type="SUPFAM" id="SSF64484">
    <property type="entry name" value="beta and beta-prime subunits of DNA dependent RNA-polymerase"/>
    <property type="match status" value="2"/>
</dbReference>
<evidence type="ECO:0000259" key="13">
    <source>
        <dbReference type="SMART" id="SM00663"/>
    </source>
</evidence>
<evidence type="ECO:0000256" key="4">
    <source>
        <dbReference type="ARBA" id="ARBA00022640"/>
    </source>
</evidence>
<dbReference type="InterPro" id="IPR006592">
    <property type="entry name" value="RNA_pol_N"/>
</dbReference>
<name>A0A1W5RMZ4_HYDRE</name>
<dbReference type="GO" id="GO:0009507">
    <property type="term" value="C:chloroplast"/>
    <property type="evidence" value="ECO:0007669"/>
    <property type="project" value="UniProtKB-SubCell"/>
</dbReference>
<feature type="domain" description="RNA polymerase N-terminal" evidence="13">
    <location>
        <begin position="1250"/>
        <end position="1531"/>
    </location>
</feature>
<evidence type="ECO:0000256" key="12">
    <source>
        <dbReference type="SAM" id="MobiDB-lite"/>
    </source>
</evidence>
<feature type="binding site" evidence="9">
    <location>
        <position position="292"/>
    </location>
    <ligand>
        <name>Zn(2+)</name>
        <dbReference type="ChEBI" id="CHEBI:29105"/>
    </ligand>
</feature>
<comment type="cofactor">
    <cofactor evidence="9">
        <name>Mg(2+)</name>
        <dbReference type="ChEBI" id="CHEBI:18420"/>
    </cofactor>
    <text evidence="9">Binds 1 Mg(2+) ion per subunit.</text>
</comment>
<keyword evidence="5 9" id="KW-0808">Transferase</keyword>
<keyword evidence="9" id="KW-0862">Zinc</keyword>
<keyword evidence="9" id="KW-0479">Metal-binding</keyword>
<feature type="binding site" evidence="9">
    <location>
        <position position="1481"/>
    </location>
    <ligand>
        <name>Mg(2+)</name>
        <dbReference type="ChEBI" id="CHEBI:18420"/>
    </ligand>
</feature>
<keyword evidence="11" id="KW-0175">Coiled coil</keyword>
<keyword evidence="4 14" id="KW-0934">Plastid</keyword>
<comment type="subunit">
    <text evidence="9">In plastids the minimal PEP RNA polymerase catalytic core is composed of four subunits: alpha, beta, beta', and beta''. When a (nuclear-encoded) sigma factor is associated with the core the holoenzyme is formed, which can initiate transcription.</text>
</comment>
<comment type="subcellular location">
    <subcellularLocation>
        <location evidence="9">Plastid</location>
        <location evidence="9">Chloroplast</location>
    </subcellularLocation>
</comment>
<evidence type="ECO:0000256" key="5">
    <source>
        <dbReference type="ARBA" id="ARBA00022679"/>
    </source>
</evidence>
<feature type="region of interest" description="Disordered" evidence="12">
    <location>
        <begin position="1134"/>
        <end position="1153"/>
    </location>
</feature>
<comment type="similarity">
    <text evidence="2 9">Belongs to the RNA polymerase beta' chain family. RpoC1 subfamily.</text>
</comment>
<dbReference type="EC" id="2.7.7.6" evidence="9"/>
<dbReference type="InterPro" id="IPR034678">
    <property type="entry name" value="RNApol_RpoC1"/>
</dbReference>
<dbReference type="GeneID" id="32880344"/>
<keyword evidence="6 9" id="KW-0548">Nucleotidyltransferase</keyword>
<feature type="binding site" evidence="9">
    <location>
        <position position="316"/>
    </location>
    <ligand>
        <name>Zn(2+)</name>
        <dbReference type="ChEBI" id="CHEBI:29105"/>
    </ligand>
</feature>
<feature type="binding site" evidence="9">
    <location>
        <position position="319"/>
    </location>
    <ligand>
        <name>Zn(2+)</name>
        <dbReference type="ChEBI" id="CHEBI:29105"/>
    </ligand>
</feature>
<dbReference type="PANTHER" id="PTHR19376:SF54">
    <property type="entry name" value="DNA-DIRECTED RNA POLYMERASE SUBUNIT BETA"/>
    <property type="match status" value="1"/>
</dbReference>
<dbReference type="Gene3D" id="2.40.40.20">
    <property type="match status" value="1"/>
</dbReference>
<dbReference type="Pfam" id="PF04997">
    <property type="entry name" value="RNA_pol_Rpb1_1"/>
    <property type="match status" value="2"/>
</dbReference>
<feature type="region of interest" description="Disordered" evidence="12">
    <location>
        <begin position="1562"/>
        <end position="1593"/>
    </location>
</feature>
<evidence type="ECO:0000256" key="8">
    <source>
        <dbReference type="ARBA" id="ARBA00048552"/>
    </source>
</evidence>
<dbReference type="PANTHER" id="PTHR19376">
    <property type="entry name" value="DNA-DIRECTED RNA POLYMERASE"/>
    <property type="match status" value="1"/>
</dbReference>
<comment type="catalytic activity">
    <reaction evidence="8 9 10">
        <text>RNA(n) + a ribonucleoside 5'-triphosphate = RNA(n+1) + diphosphate</text>
        <dbReference type="Rhea" id="RHEA:21248"/>
        <dbReference type="Rhea" id="RHEA-COMP:14527"/>
        <dbReference type="Rhea" id="RHEA-COMP:17342"/>
        <dbReference type="ChEBI" id="CHEBI:33019"/>
        <dbReference type="ChEBI" id="CHEBI:61557"/>
        <dbReference type="ChEBI" id="CHEBI:140395"/>
        <dbReference type="EC" id="2.7.7.6"/>
    </reaction>
</comment>
<keyword evidence="7 9" id="KW-0804">Transcription</keyword>
<dbReference type="GO" id="GO:0008270">
    <property type="term" value="F:zinc ion binding"/>
    <property type="evidence" value="ECO:0007669"/>
    <property type="project" value="UniProtKB-UniRule"/>
</dbReference>
<feature type="binding site" evidence="9">
    <location>
        <position position="1479"/>
    </location>
    <ligand>
        <name>Mg(2+)</name>
        <dbReference type="ChEBI" id="CHEBI:18420"/>
    </ligand>
</feature>
<keyword evidence="14" id="KW-0150">Chloroplast</keyword>
<feature type="binding site" evidence="9">
    <location>
        <position position="294"/>
    </location>
    <ligand>
        <name>Zn(2+)</name>
        <dbReference type="ChEBI" id="CHEBI:29105"/>
    </ligand>
</feature>
<comment type="function">
    <text evidence="1 9 10">DNA-dependent RNA polymerase catalyzes the transcription of DNA into RNA using the four ribonucleoside triphosphates as substrates.</text>
</comment>
<evidence type="ECO:0000256" key="2">
    <source>
        <dbReference type="ARBA" id="ARBA00007207"/>
    </source>
</evidence>
<dbReference type="InterPro" id="IPR007080">
    <property type="entry name" value="RNA_pol_Rpb1_1"/>
</dbReference>
<proteinExistence type="inferred from homology"/>
<dbReference type="InterPro" id="IPR045867">
    <property type="entry name" value="DNA-dir_RpoC_beta_prime"/>
</dbReference>
<dbReference type="InterPro" id="IPR042102">
    <property type="entry name" value="RNA_pol_Rpb1_3_sf"/>
</dbReference>
<sequence length="1717" mass="200755">MNTYSNLLKKENILLQQNPITKSSSQSRLVCFHKEKYGFFFIRKKLENKISTSRSNKYSIICSATKEQTNHLNNNSKLNNSFTLQKNKVDFCFFALSLPCSHYVKAKERKNRFQIYNSTKSSTLSETKIQKEKKNYNLNFLKKLNPFNFLLKKNATNKWVNWVNDVNFESFNKMGSSHHMRFASATPKRAAKEHIGKAEERYDLKVQRSREDNFLNKNLYKTGYSKIHELKLVSVEIASPEKIKEWAEKVLPNGKVFGEVTNANTLHYKTFKPHKGGLFCERIFGPLRDFECACGVRSKPIELESFLNEKKKRFFCMNCDVEYTWSVIRRYQLGYINLISPVSHIWFLKANPSYLSLLLDFRRSHLESIVYCTDAITLENLWKSSQTLGLDTSPSTLYSIWQKLLEEEKLIKRKHKEIKKNETFLSSHSMSSPLSLKYPQSGSFHLLSLASASAPPKPMQSEEAAASALPKQKSELLLLQQKRLNLMYLYIKNKDLFYKKNIMSDYIQNSFYKNKILSNNQFYNYEKSYEKSLKLMYKKTFFQVLAFTNKTFLFSQSSQKILFLKNLINKLDIYNSLSLLFAERKSREAREGNFILSPDPGAYDYSPNNTLQKEDKKRKNLHLKKQMISNIYEKDIVQFKDNFLVLAESFFQIYFTKLYLKDKNLIMQIPNNILQLFCEFFVFYYIQIQLNFYIKKNPLNNLPKILSVNKEKKSSTYDKSNQIFYLNKIKKGNNKILKVSSKIKKGNNKILKVSSKIKKGINDTTGLFYYTGICVFKKQIKLNMFFQKNKKFHLNFAYNKEITYKINFNKKNNLLENVKLSLNSIESFNTFSSISKSFSPNVQLKKQTNLLQILIQEIHFKNDILSIQKNRKNVSDILYLLYECYKKQIVCYKETHFFEYKQDKKCSILSDIYSLSTFLNLFYIKNNKYKFSEIVNFNNLINYLCKTSSNKKSKLTKKYNFNFLGVKKQQDKILKIQSENAINLTKNCSKNIFNKKNTLNKRKKFIFLQKQKSLILRNPQFFSSIYKTSNNIYYSESPKERQYKEDWQSPLKMLKNDLYTISYSHLWPLNADWKSFFYYNSAPKDFEDTHINYSYRKASFDNKSNKFSTKLDIVSQIDEIFLSNYIGSSRLLSETERTRTGSKSEKAEEQRRKTKITKTTEFLSKMNSPLAGAAIVKKLLSEYTPSELKKMVKQHQVLLPKLNQNIRQLKEKATKKLDFVKIQKLLNKRDHIIRRLKLIRKFPRKNVDPTSMILSVLPVLPPDLRPILKLQNQIAASDLNRLYQRIIYRNERLKKFLKDPSTSQSFEMKYAQRLLQEAVDNLIQNGKGNVKPETNSRGQALKSLSEILKGKQGRFRQYLLGKRVDYSGRSVIVVGPKLKLYECGLPKEMAIELFLPFLIKRILHYKIARTVIGAKNFLYSNKTYCINLLNEIMANHPVLLNRAPTLHRLGIQAFQPKLVEGRAILLHPLVCPAFNADFDGDQMAVHLPITVEARAEAWTLIFSRNHLISPATGDPIVLPSQDMVLGCYYLTSEKKSILAARSQLLLPLHTLRVSERAKNRISSLHDTKESSKLQSSGSKSSQISSAHNTNSPNQLLRFSALPKRKEANTIENFNDKKYKNLFCISNLFNLEKVLNAYQLGKISVQSIVWIKWNGKTQFANEPLSIIEIRLNRYGIRDQIHSKSYKRIDKEQNLLNQYIRTTPGRILINNITQKCMFL</sequence>
<dbReference type="EMBL" id="KY114065">
    <property type="protein sequence ID" value="AQU64500.1"/>
    <property type="molecule type" value="Genomic_DNA"/>
</dbReference>
<dbReference type="Gene3D" id="1.10.40.90">
    <property type="match status" value="1"/>
</dbReference>
<keyword evidence="3 9" id="KW-0240">DNA-directed RNA polymerase</keyword>
<dbReference type="RefSeq" id="YP_009364206.1">
    <property type="nucleotide sequence ID" value="NC_034655.1"/>
</dbReference>
<protein>
    <recommendedName>
        <fullName evidence="9">DNA-directed RNA polymerase subunit beta'</fullName>
        <ecNumber evidence="9">2.7.7.6</ecNumber>
    </recommendedName>
    <alternativeName>
        <fullName evidence="9">PEP</fullName>
    </alternativeName>
    <alternativeName>
        <fullName evidence="9">Plastid-encoded RNA polymerase subunit beta'</fullName>
        <shortName evidence="9">RNA polymerase subunit beta'</shortName>
    </alternativeName>
</protein>
<feature type="compositionally biased region" description="Basic and acidic residues" evidence="12">
    <location>
        <begin position="1134"/>
        <end position="1151"/>
    </location>
</feature>
<dbReference type="Pfam" id="PF00623">
    <property type="entry name" value="RNA_pol_Rpb1_2"/>
    <property type="match status" value="1"/>
</dbReference>
<dbReference type="GO" id="GO:0006351">
    <property type="term" value="P:DNA-templated transcription"/>
    <property type="evidence" value="ECO:0007669"/>
    <property type="project" value="UniProtKB-UniRule"/>
</dbReference>
<evidence type="ECO:0000256" key="1">
    <source>
        <dbReference type="ARBA" id="ARBA00004026"/>
    </source>
</evidence>
<evidence type="ECO:0000256" key="10">
    <source>
        <dbReference type="RuleBase" id="RU004279"/>
    </source>
</evidence>
<evidence type="ECO:0000256" key="6">
    <source>
        <dbReference type="ARBA" id="ARBA00022695"/>
    </source>
</evidence>
<geneLocation type="chloroplast" evidence="14"/>
<keyword evidence="9" id="KW-0460">Magnesium</keyword>